<dbReference type="Proteomes" id="UP001152622">
    <property type="component" value="Chromosome 3"/>
</dbReference>
<accession>A0A9Q1FXB4</accession>
<dbReference type="SMART" id="SM00327">
    <property type="entry name" value="VWA"/>
    <property type="match status" value="1"/>
</dbReference>
<dbReference type="PROSITE" id="PS50234">
    <property type="entry name" value="VWFA"/>
    <property type="match status" value="1"/>
</dbReference>
<comment type="caution">
    <text evidence="3">The sequence shown here is derived from an EMBL/GenBank/DDBJ whole genome shotgun (WGS) entry which is preliminary data.</text>
</comment>
<dbReference type="InterPro" id="IPR036465">
    <property type="entry name" value="vWFA_dom_sf"/>
</dbReference>
<evidence type="ECO:0000313" key="4">
    <source>
        <dbReference type="Proteomes" id="UP001152622"/>
    </source>
</evidence>
<evidence type="ECO:0000313" key="3">
    <source>
        <dbReference type="EMBL" id="KAJ8368950.1"/>
    </source>
</evidence>
<reference evidence="3" key="1">
    <citation type="journal article" date="2023" name="Science">
        <title>Genome structures resolve the early diversification of teleost fishes.</title>
        <authorList>
            <person name="Parey E."/>
            <person name="Louis A."/>
            <person name="Montfort J."/>
            <person name="Bouchez O."/>
            <person name="Roques C."/>
            <person name="Iampietro C."/>
            <person name="Lluch J."/>
            <person name="Castinel A."/>
            <person name="Donnadieu C."/>
            <person name="Desvignes T."/>
            <person name="Floi Bucao C."/>
            <person name="Jouanno E."/>
            <person name="Wen M."/>
            <person name="Mejri S."/>
            <person name="Dirks R."/>
            <person name="Jansen H."/>
            <person name="Henkel C."/>
            <person name="Chen W.J."/>
            <person name="Zahm M."/>
            <person name="Cabau C."/>
            <person name="Klopp C."/>
            <person name="Thompson A.W."/>
            <person name="Robinson-Rechavi M."/>
            <person name="Braasch I."/>
            <person name="Lecointre G."/>
            <person name="Bobe J."/>
            <person name="Postlethwait J.H."/>
            <person name="Berthelot C."/>
            <person name="Roest Crollius H."/>
            <person name="Guiguen Y."/>
        </authorList>
    </citation>
    <scope>NUCLEOTIDE SEQUENCE</scope>
    <source>
        <strain evidence="3">WJC10195</strain>
    </source>
</reference>
<dbReference type="OrthoDB" id="1729737at2759"/>
<name>A0A9Q1FXB4_SYNKA</name>
<proteinExistence type="predicted"/>
<feature type="domain" description="VIT" evidence="2">
    <location>
        <begin position="1"/>
        <end position="131"/>
    </location>
</feature>
<evidence type="ECO:0000259" key="1">
    <source>
        <dbReference type="PROSITE" id="PS50234"/>
    </source>
</evidence>
<dbReference type="AlphaFoldDB" id="A0A9Q1FXB4"/>
<dbReference type="InterPro" id="IPR002035">
    <property type="entry name" value="VWF_A"/>
</dbReference>
<dbReference type="SUPFAM" id="SSF53300">
    <property type="entry name" value="vWA-like"/>
    <property type="match status" value="1"/>
</dbReference>
<dbReference type="EMBL" id="JAINUF010000003">
    <property type="protein sequence ID" value="KAJ8368950.1"/>
    <property type="molecule type" value="Genomic_DNA"/>
</dbReference>
<protein>
    <recommendedName>
        <fullName evidence="5">von Willebrand factor A domain-containing protein 5A-like</fullName>
    </recommendedName>
</protein>
<dbReference type="Pfam" id="PF08487">
    <property type="entry name" value="VIT"/>
    <property type="match status" value="1"/>
</dbReference>
<dbReference type="InterPro" id="IPR013694">
    <property type="entry name" value="VIT"/>
</dbReference>
<dbReference type="SMART" id="SM00609">
    <property type="entry name" value="VIT"/>
    <property type="match status" value="1"/>
</dbReference>
<evidence type="ECO:0008006" key="5">
    <source>
        <dbReference type="Google" id="ProtNLM"/>
    </source>
</evidence>
<feature type="domain" description="VWFA" evidence="1">
    <location>
        <begin position="279"/>
        <end position="456"/>
    </location>
</feature>
<gene>
    <name evidence="3" type="ORF">SKAU_G00089780</name>
</gene>
<evidence type="ECO:0000259" key="2">
    <source>
        <dbReference type="PROSITE" id="PS51468"/>
    </source>
</evidence>
<dbReference type="Pfam" id="PF13768">
    <property type="entry name" value="VWA_3"/>
    <property type="match status" value="1"/>
</dbReference>
<keyword evidence="4" id="KW-1185">Reference proteome</keyword>
<dbReference type="PANTHER" id="PTHR45737">
    <property type="entry name" value="VON WILLEBRAND FACTOR A DOMAIN-CONTAINING PROTEIN 5A"/>
    <property type="match status" value="1"/>
</dbReference>
<sequence>MVNYCGLLTEKNEPVPLKQVEVAVRVQGHVASVTSTLQYENKEKNPLEAIFVFPLEGDAALCHFSAKIGETELVAKLQEKQKAKEQYDDALSSGRQAFLLEECEESEDVFRLSVGSLSPGEKASVTLSYVTELAVQADEALRFCLPAVLNPRYDPQDSGSVPQVTSSSDGSVPYTLSLSVHLSSPSPISKVESNCPLEPLKYLNTEKTQATVSLSPGHVFDRDVELLAYYSGAHQPTAIVEVGQPNAKSGSLMGDPVVMLSLYPEFSAAVTSSLDSRGEFLFLVDRSGSMGCPMHNSQGAQMRIESARDTLLLLLKSLPIGCFFNIYGFGSTHNSFFPKSVEYSQETMDQALEKVGAIQADMGGTEILSPLTHIYSQPCLPEHPRQLFIFTDGEVWNTKEVLDLVKRNAFCHRCFSFGIGEGASTALIKGMAKEGSGHAQFITGTDRLQPKVMQSLRFALQPAVKDISVKWNVPKGVSVTPLSPPINVLFQGQRSLLYAQLTGQFAEATDGSLSVQYRLGEQSVQNQISFSVKPGEETGLTIHRLGARTLIRTLETELRTAQQDEQEGQSKEEAECLRKRVIELSVQSGVSSVLTAFIAVHAGSAQSVQGSLVRRHVPTPRVMASRRIMYQISDENCDDCYGDFEDAEFSLEEVLNPPQPPKDLLLQLISLQKATGSWDLVPELAQVFGKTEEEVAKQTPPQVDSGLWATVLALLWLYGFRGEDEDEWQFVAMKAVSWIRAQKGGSVSQCVQAGNTLLGCQVQQGTLGL</sequence>
<dbReference type="Gene3D" id="3.40.50.410">
    <property type="entry name" value="von Willebrand factor, type A domain"/>
    <property type="match status" value="1"/>
</dbReference>
<dbReference type="PROSITE" id="PS51468">
    <property type="entry name" value="VIT"/>
    <property type="match status" value="1"/>
</dbReference>
<organism evidence="3 4">
    <name type="scientific">Synaphobranchus kaupii</name>
    <name type="common">Kaup's arrowtooth eel</name>
    <dbReference type="NCBI Taxonomy" id="118154"/>
    <lineage>
        <taxon>Eukaryota</taxon>
        <taxon>Metazoa</taxon>
        <taxon>Chordata</taxon>
        <taxon>Craniata</taxon>
        <taxon>Vertebrata</taxon>
        <taxon>Euteleostomi</taxon>
        <taxon>Actinopterygii</taxon>
        <taxon>Neopterygii</taxon>
        <taxon>Teleostei</taxon>
        <taxon>Anguilliformes</taxon>
        <taxon>Synaphobranchidae</taxon>
        <taxon>Synaphobranchus</taxon>
    </lineage>
</organism>
<dbReference type="PANTHER" id="PTHR45737:SF6">
    <property type="entry name" value="VON WILLEBRAND FACTOR A DOMAIN-CONTAINING PROTEIN 5A"/>
    <property type="match status" value="1"/>
</dbReference>